<evidence type="ECO:0000313" key="2">
    <source>
        <dbReference type="EMBL" id="BBY04076.1"/>
    </source>
</evidence>
<keyword evidence="2" id="KW-0031">Aminopeptidase</keyword>
<dbReference type="KEGG" id="mseo:MSEO_45750"/>
<gene>
    <name evidence="2" type="ORF">MSEO_45750</name>
</gene>
<evidence type="ECO:0000313" key="3">
    <source>
        <dbReference type="Proteomes" id="UP000466632"/>
    </source>
</evidence>
<sequence length="263" mass="29616">MCGSTIAGVGKSAAEEVRAERLLDAQENAERLFDEIERRAMIRPGVSEQQLSDEINRLAADMFGVTRHWHRRIVRAGENTLQPFHERPPDRVVGDGDVVFLDLGPIFAEWEADFGRTFVLGDDPDKTAVRDALPRVWQAGREYFRRRPDVTGAELYDFVVGVAHAEGFEFASPIAGHLVGEFPHKKIAGPGVQWYIAPGSDKPMRRTDPAGRVCHWILEIHLADRARGFGGFYEQLLDLSRSQARRMRRARRVGTIDLSRGDT</sequence>
<dbReference type="CDD" id="cd01066">
    <property type="entry name" value="APP_MetAP"/>
    <property type="match status" value="1"/>
</dbReference>
<dbReference type="PANTHER" id="PTHR46112">
    <property type="entry name" value="AMINOPEPTIDASE"/>
    <property type="match status" value="1"/>
</dbReference>
<dbReference type="EMBL" id="AP022582">
    <property type="protein sequence ID" value="BBY04076.1"/>
    <property type="molecule type" value="Genomic_DNA"/>
</dbReference>
<evidence type="ECO:0000259" key="1">
    <source>
        <dbReference type="Pfam" id="PF00557"/>
    </source>
</evidence>
<keyword evidence="2" id="KW-0645">Protease</keyword>
<feature type="domain" description="Peptidase M24" evidence="1">
    <location>
        <begin position="22"/>
        <end position="186"/>
    </location>
</feature>
<dbReference type="Pfam" id="PF00557">
    <property type="entry name" value="Peptidase_M24"/>
    <property type="match status" value="1"/>
</dbReference>
<accession>A0A7I7P5D6</accession>
<dbReference type="GO" id="GO:0004177">
    <property type="term" value="F:aminopeptidase activity"/>
    <property type="evidence" value="ECO:0007669"/>
    <property type="project" value="UniProtKB-KW"/>
</dbReference>
<dbReference type="Proteomes" id="UP000466632">
    <property type="component" value="Chromosome"/>
</dbReference>
<dbReference type="Gene3D" id="3.90.230.10">
    <property type="entry name" value="Creatinase/methionine aminopeptidase superfamily"/>
    <property type="match status" value="1"/>
</dbReference>
<reference evidence="2 3" key="1">
    <citation type="journal article" date="2019" name="Emerg. Microbes Infect.">
        <title>Comprehensive subspecies identification of 175 nontuberculous mycobacteria species based on 7547 genomic profiles.</title>
        <authorList>
            <person name="Matsumoto Y."/>
            <person name="Kinjo T."/>
            <person name="Motooka D."/>
            <person name="Nabeya D."/>
            <person name="Jung N."/>
            <person name="Uechi K."/>
            <person name="Horii T."/>
            <person name="Iida T."/>
            <person name="Fujita J."/>
            <person name="Nakamura S."/>
        </authorList>
    </citation>
    <scope>NUCLEOTIDE SEQUENCE [LARGE SCALE GENOMIC DNA]</scope>
    <source>
        <strain evidence="2 3">JCM 16018</strain>
    </source>
</reference>
<dbReference type="InterPro" id="IPR000994">
    <property type="entry name" value="Pept_M24"/>
</dbReference>
<dbReference type="SUPFAM" id="SSF55920">
    <property type="entry name" value="Creatinase/aminopeptidase"/>
    <property type="match status" value="1"/>
</dbReference>
<protein>
    <submittedName>
        <fullName evidence="2">Aminopeptidase</fullName>
    </submittedName>
</protein>
<dbReference type="PANTHER" id="PTHR46112:SF8">
    <property type="entry name" value="CYTOPLASMIC PEPTIDASE PEPQ-RELATED"/>
    <property type="match status" value="1"/>
</dbReference>
<name>A0A7I7P5D6_9MYCO</name>
<dbReference type="InterPro" id="IPR050659">
    <property type="entry name" value="Peptidase_M24B"/>
</dbReference>
<organism evidence="2 3">
    <name type="scientific">Mycobacterium seoulense</name>
    <dbReference type="NCBI Taxonomy" id="386911"/>
    <lineage>
        <taxon>Bacteria</taxon>
        <taxon>Bacillati</taxon>
        <taxon>Actinomycetota</taxon>
        <taxon>Actinomycetes</taxon>
        <taxon>Mycobacteriales</taxon>
        <taxon>Mycobacteriaceae</taxon>
        <taxon>Mycobacterium</taxon>
    </lineage>
</organism>
<proteinExistence type="predicted"/>
<dbReference type="InterPro" id="IPR036005">
    <property type="entry name" value="Creatinase/aminopeptidase-like"/>
</dbReference>
<keyword evidence="2" id="KW-0378">Hydrolase</keyword>
<keyword evidence="3" id="KW-1185">Reference proteome</keyword>
<dbReference type="AlphaFoldDB" id="A0A7I7P5D6"/>